<evidence type="ECO:0000313" key="3">
    <source>
        <dbReference type="Proteomes" id="UP001066276"/>
    </source>
</evidence>
<name>A0AAV7UMC2_PLEWA</name>
<protein>
    <submittedName>
        <fullName evidence="2">Uncharacterized protein</fullName>
    </submittedName>
</protein>
<dbReference type="AlphaFoldDB" id="A0AAV7UMC2"/>
<feature type="region of interest" description="Disordered" evidence="1">
    <location>
        <begin position="54"/>
        <end position="83"/>
    </location>
</feature>
<organism evidence="2 3">
    <name type="scientific">Pleurodeles waltl</name>
    <name type="common">Iberian ribbed newt</name>
    <dbReference type="NCBI Taxonomy" id="8319"/>
    <lineage>
        <taxon>Eukaryota</taxon>
        <taxon>Metazoa</taxon>
        <taxon>Chordata</taxon>
        <taxon>Craniata</taxon>
        <taxon>Vertebrata</taxon>
        <taxon>Euteleostomi</taxon>
        <taxon>Amphibia</taxon>
        <taxon>Batrachia</taxon>
        <taxon>Caudata</taxon>
        <taxon>Salamandroidea</taxon>
        <taxon>Salamandridae</taxon>
        <taxon>Pleurodelinae</taxon>
        <taxon>Pleurodeles</taxon>
    </lineage>
</organism>
<dbReference type="EMBL" id="JANPWB010000005">
    <property type="protein sequence ID" value="KAJ1189957.1"/>
    <property type="molecule type" value="Genomic_DNA"/>
</dbReference>
<gene>
    <name evidence="2" type="ORF">NDU88_006698</name>
</gene>
<keyword evidence="3" id="KW-1185">Reference proteome</keyword>
<evidence type="ECO:0000256" key="1">
    <source>
        <dbReference type="SAM" id="MobiDB-lite"/>
    </source>
</evidence>
<feature type="region of interest" description="Disordered" evidence="1">
    <location>
        <begin position="1"/>
        <end position="22"/>
    </location>
</feature>
<feature type="compositionally biased region" description="Pro residues" evidence="1">
    <location>
        <begin position="57"/>
        <end position="69"/>
    </location>
</feature>
<sequence>MSGSRGRERRHGGGKVRSVQAHGIRRLARSLQCCSQYHPASAAAKSALLRASLQFLGPPPAPEPAPPPRTDQRGAPGADPEAV</sequence>
<accession>A0AAV7UMC2</accession>
<comment type="caution">
    <text evidence="2">The sequence shown here is derived from an EMBL/GenBank/DDBJ whole genome shotgun (WGS) entry which is preliminary data.</text>
</comment>
<reference evidence="2" key="1">
    <citation type="journal article" date="2022" name="bioRxiv">
        <title>Sequencing and chromosome-scale assembly of the giantPleurodeles waltlgenome.</title>
        <authorList>
            <person name="Brown T."/>
            <person name="Elewa A."/>
            <person name="Iarovenko S."/>
            <person name="Subramanian E."/>
            <person name="Araus A.J."/>
            <person name="Petzold A."/>
            <person name="Susuki M."/>
            <person name="Suzuki K.-i.T."/>
            <person name="Hayashi T."/>
            <person name="Toyoda A."/>
            <person name="Oliveira C."/>
            <person name="Osipova E."/>
            <person name="Leigh N.D."/>
            <person name="Simon A."/>
            <person name="Yun M.H."/>
        </authorList>
    </citation>
    <scope>NUCLEOTIDE SEQUENCE</scope>
    <source>
        <strain evidence="2">20211129_DDA</strain>
        <tissue evidence="2">Liver</tissue>
    </source>
</reference>
<evidence type="ECO:0000313" key="2">
    <source>
        <dbReference type="EMBL" id="KAJ1189957.1"/>
    </source>
</evidence>
<dbReference type="Proteomes" id="UP001066276">
    <property type="component" value="Chromosome 3_1"/>
</dbReference>
<proteinExistence type="predicted"/>